<gene>
    <name evidence="3" type="ORF">A1232T_00186</name>
</gene>
<keyword evidence="2" id="KW-0812">Transmembrane</keyword>
<dbReference type="OrthoDB" id="5296173at2"/>
<evidence type="ECO:0000313" key="3">
    <source>
        <dbReference type="EMBL" id="SJM65755.1"/>
    </source>
</evidence>
<reference evidence="3 4" key="1">
    <citation type="submission" date="2017-02" db="EMBL/GenBank/DDBJ databases">
        <authorList>
            <person name="Peterson S.W."/>
        </authorList>
    </citation>
    <scope>NUCLEOTIDE SEQUENCE [LARGE SCALE GENOMIC DNA]</scope>
    <source>
        <strain evidence="3">Psychrobacter_piechaudii</strain>
    </source>
</reference>
<dbReference type="EMBL" id="FUGE01000043">
    <property type="protein sequence ID" value="SJM65755.1"/>
    <property type="molecule type" value="Genomic_DNA"/>
</dbReference>
<evidence type="ECO:0000256" key="2">
    <source>
        <dbReference type="SAM" id="Phobius"/>
    </source>
</evidence>
<keyword evidence="4" id="KW-1185">Reference proteome</keyword>
<keyword evidence="2" id="KW-1133">Transmembrane helix</keyword>
<dbReference type="PANTHER" id="PTHR40278:SF1">
    <property type="entry name" value="DNA UTILIZATION PROTEIN HOFN"/>
    <property type="match status" value="1"/>
</dbReference>
<proteinExistence type="predicted"/>
<organism evidence="3 4">
    <name type="scientific">Psychrobacter piechaudii</name>
    <dbReference type="NCBI Taxonomy" id="1945521"/>
    <lineage>
        <taxon>Bacteria</taxon>
        <taxon>Pseudomonadati</taxon>
        <taxon>Pseudomonadota</taxon>
        <taxon>Gammaproteobacteria</taxon>
        <taxon>Moraxellales</taxon>
        <taxon>Moraxellaceae</taxon>
        <taxon>Psychrobacter</taxon>
    </lineage>
</organism>
<accession>A0A1R4GCH1</accession>
<evidence type="ECO:0000313" key="4">
    <source>
        <dbReference type="Proteomes" id="UP000188357"/>
    </source>
</evidence>
<name>A0A1R4GCH1_9GAMM</name>
<dbReference type="Pfam" id="PF05137">
    <property type="entry name" value="PilN"/>
    <property type="match status" value="1"/>
</dbReference>
<feature type="compositionally biased region" description="Low complexity" evidence="1">
    <location>
        <begin position="215"/>
        <end position="224"/>
    </location>
</feature>
<dbReference type="RefSeq" id="WP_077450047.1">
    <property type="nucleotide sequence ID" value="NZ_FUGE01000043.1"/>
</dbReference>
<dbReference type="InterPro" id="IPR052534">
    <property type="entry name" value="Extracell_DNA_Util/SecSys_Comp"/>
</dbReference>
<dbReference type="AlphaFoldDB" id="A0A1R4GCH1"/>
<keyword evidence="2" id="KW-0472">Membrane</keyword>
<feature type="region of interest" description="Disordered" evidence="1">
    <location>
        <begin position="210"/>
        <end position="231"/>
    </location>
</feature>
<dbReference type="STRING" id="1945521.A1232T_00186"/>
<feature type="transmembrane region" description="Helical" evidence="2">
    <location>
        <begin position="21"/>
        <end position="43"/>
    </location>
</feature>
<protein>
    <submittedName>
        <fullName evidence="3">Fimbrial assembly protein (PilN)</fullName>
    </submittedName>
</protein>
<dbReference type="PANTHER" id="PTHR40278">
    <property type="entry name" value="DNA UTILIZATION PROTEIN HOFN"/>
    <property type="match status" value="1"/>
</dbReference>
<evidence type="ECO:0000256" key="1">
    <source>
        <dbReference type="SAM" id="MobiDB-lite"/>
    </source>
</evidence>
<dbReference type="Proteomes" id="UP000188357">
    <property type="component" value="Unassembled WGS sequence"/>
</dbReference>
<sequence length="231" mass="25802">MPKLNLLPWREQHRQQKNKQFIIALVLSLAITSLMAAAVWGYLQQTNHSLILANKVLIDKNAQLQIAIDKDQSEKQRQQKIVAQSIEVERLAHHRNSLVQLWSELTSIIPTTMSLTGIESQQGSMVFRGKSKESSAVSKFVAYLQQNPAIQQAQVKHIKKPESVTQAAPYHGNHNQSTVDQQIGTSLIGSRADSHHFDFEVVAILFEKEAKHNDSAPSPSSNEAASKEARL</sequence>
<dbReference type="InterPro" id="IPR007813">
    <property type="entry name" value="PilN"/>
</dbReference>